<protein>
    <submittedName>
        <fullName evidence="1">Uncharacterized protein</fullName>
    </submittedName>
</protein>
<organism evidence="1 2">
    <name type="scientific">Cohnella rhizosphaerae</name>
    <dbReference type="NCBI Taxonomy" id="1457232"/>
    <lineage>
        <taxon>Bacteria</taxon>
        <taxon>Bacillati</taxon>
        <taxon>Bacillota</taxon>
        <taxon>Bacilli</taxon>
        <taxon>Bacillales</taxon>
        <taxon>Paenibacillaceae</taxon>
        <taxon>Cohnella</taxon>
    </lineage>
</organism>
<gene>
    <name evidence="1" type="ORF">OMP40_21080</name>
</gene>
<dbReference type="Proteomes" id="UP001153404">
    <property type="component" value="Unassembled WGS sequence"/>
</dbReference>
<evidence type="ECO:0000313" key="2">
    <source>
        <dbReference type="Proteomes" id="UP001153404"/>
    </source>
</evidence>
<accession>A0A9X4KW46</accession>
<evidence type="ECO:0000313" key="1">
    <source>
        <dbReference type="EMBL" id="MDG0811583.1"/>
    </source>
</evidence>
<name>A0A9X4KW46_9BACL</name>
<comment type="caution">
    <text evidence="1">The sequence shown here is derived from an EMBL/GenBank/DDBJ whole genome shotgun (WGS) entry which is preliminary data.</text>
</comment>
<dbReference type="EMBL" id="JAPDIA010000007">
    <property type="protein sequence ID" value="MDG0811583.1"/>
    <property type="molecule type" value="Genomic_DNA"/>
</dbReference>
<proteinExistence type="predicted"/>
<sequence length="46" mass="4736">MQGEPAAGCDGEGIVVQPFSVLPGARGPVLYPSTRLLRAHPSAVFS</sequence>
<reference evidence="1" key="1">
    <citation type="submission" date="2022-10" db="EMBL/GenBank/DDBJ databases">
        <title>Comparative genomic analysis of Cohnella hashimotonis sp. nov., isolated from the International Space Station.</title>
        <authorList>
            <person name="Simpson A."/>
            <person name="Venkateswaran K."/>
        </authorList>
    </citation>
    <scope>NUCLEOTIDE SEQUENCE</scope>
    <source>
        <strain evidence="1">DSM 28161</strain>
    </source>
</reference>
<keyword evidence="2" id="KW-1185">Reference proteome</keyword>
<dbReference type="RefSeq" id="WP_277534291.1">
    <property type="nucleotide sequence ID" value="NZ_JAPDIA010000007.1"/>
</dbReference>
<dbReference type="AlphaFoldDB" id="A0A9X4KW46"/>